<accession>A0A239F1A8</accession>
<dbReference type="Gene3D" id="3.20.20.370">
    <property type="entry name" value="Glycoside hydrolase/deacetylase"/>
    <property type="match status" value="1"/>
</dbReference>
<dbReference type="OrthoDB" id="765190at2"/>
<dbReference type="SUPFAM" id="SSF88713">
    <property type="entry name" value="Glycoside hydrolase/deacetylase"/>
    <property type="match status" value="1"/>
</dbReference>
<sequence>MRTLPELEQRLTELPRIILKLDDAGAESDVAPACWRETMDVLNEQRVVASLGVIGRGLEMPGEAFLDWLTDQSATGHEIWNHGYAHDRPEDAQPLDGQQGAEFRGTSFGHQLAALRRTQELARRRLGLTLATFGAPFNATDQATVSAMHSVEELEVWLFKETPFPTSKRVLHRIPEVNIEYPVHVPDYEAFRRGFDRHLDKQVLVLQGHPNSWFGDRSRFAAFTRIVRFLVDQKAVFLTPREWATGLSPSTSEG</sequence>
<evidence type="ECO:0000313" key="2">
    <source>
        <dbReference type="Proteomes" id="UP000198426"/>
    </source>
</evidence>
<reference evidence="1 2" key="1">
    <citation type="submission" date="2017-06" db="EMBL/GenBank/DDBJ databases">
        <authorList>
            <person name="Kim H.J."/>
            <person name="Triplett B.A."/>
        </authorList>
    </citation>
    <scope>NUCLEOTIDE SEQUENCE [LARGE SCALE GENOMIC DNA]</scope>
    <source>
        <strain evidence="1 2">DSM 29339</strain>
    </source>
</reference>
<dbReference type="AlphaFoldDB" id="A0A239F1A8"/>
<dbReference type="Proteomes" id="UP000198426">
    <property type="component" value="Unassembled WGS sequence"/>
</dbReference>
<dbReference type="Pfam" id="PF10096">
    <property type="entry name" value="DUF2334"/>
    <property type="match status" value="1"/>
</dbReference>
<organism evidence="1 2">
    <name type="scientific">Tropicimonas sediminicola</name>
    <dbReference type="NCBI Taxonomy" id="1031541"/>
    <lineage>
        <taxon>Bacteria</taxon>
        <taxon>Pseudomonadati</taxon>
        <taxon>Pseudomonadota</taxon>
        <taxon>Alphaproteobacteria</taxon>
        <taxon>Rhodobacterales</taxon>
        <taxon>Roseobacteraceae</taxon>
        <taxon>Tropicimonas</taxon>
    </lineage>
</organism>
<name>A0A239F1A8_9RHOB</name>
<gene>
    <name evidence="1" type="ORF">SAMN05421757_102436</name>
</gene>
<proteinExistence type="predicted"/>
<evidence type="ECO:0000313" key="1">
    <source>
        <dbReference type="EMBL" id="SNS50491.1"/>
    </source>
</evidence>
<protein>
    <submittedName>
        <fullName evidence="1">Peptidoglycan/xylan/chitin deacetylase, PgdA/CDA1 family</fullName>
    </submittedName>
</protein>
<dbReference type="EMBL" id="FZOY01000002">
    <property type="protein sequence ID" value="SNS50491.1"/>
    <property type="molecule type" value="Genomic_DNA"/>
</dbReference>
<dbReference type="GO" id="GO:0005975">
    <property type="term" value="P:carbohydrate metabolic process"/>
    <property type="evidence" value="ECO:0007669"/>
    <property type="project" value="InterPro"/>
</dbReference>
<dbReference type="RefSeq" id="WP_141134831.1">
    <property type="nucleotide sequence ID" value="NZ_FZOY01000002.1"/>
</dbReference>
<dbReference type="InterPro" id="IPR011330">
    <property type="entry name" value="Glyco_hydro/deAcase_b/a-brl"/>
</dbReference>
<dbReference type="InterPro" id="IPR018763">
    <property type="entry name" value="DUF2334"/>
</dbReference>
<keyword evidence="2" id="KW-1185">Reference proteome</keyword>